<evidence type="ECO:0008006" key="3">
    <source>
        <dbReference type="Google" id="ProtNLM"/>
    </source>
</evidence>
<protein>
    <recommendedName>
        <fullName evidence="3">DUF4906 domain-containing protein</fullName>
    </recommendedName>
</protein>
<organism evidence="1 2">
    <name type="scientific">Parabacteroides faecis</name>
    <dbReference type="NCBI Taxonomy" id="1217282"/>
    <lineage>
        <taxon>Bacteria</taxon>
        <taxon>Pseudomonadati</taxon>
        <taxon>Bacteroidota</taxon>
        <taxon>Bacteroidia</taxon>
        <taxon>Bacteroidales</taxon>
        <taxon>Tannerellaceae</taxon>
        <taxon>Parabacteroides</taxon>
    </lineage>
</organism>
<sequence length="988" mass="109098">MKHLFLGLVWFIYLFFLSSCVDEQLVKPGVKDVQLRFTIVMADEEVMDTRAGENRSGGINSVYVVVVKDEADPGDARILASSEANSVGDNTYRADLKDENLKGKMYVFANIASYLSGQQLGGITTLGELQEALKIKLSTAKVEGKDYIIADPSFPPMVSEPESYDSSDPTTLSFELSPSTAKVTVINNSGNDHYTLLGANMGNAPLEGYVFPNNQQIENIGRASYAGVVSGNTYSPEYMMRGVPKDSKETEPLYLFEAPVKKDDEGVFVIIKGEYDGVPGYHRLNIWKKEAGSSNQQYLPIERNTYYKINIQKISSAGYATAADAMKNPASNRDIQFNIDVTDLNSHDIVSNGEQYLGVSNSTLILYDNIKSGIRRDVEAVNVSYTVPTDGVTAWGEGSVTTSGNGLTFSDGKTTQSLALTETKDKPIKINCSPDLTEGSLIFRIGNLSKVVKVIRRSTLPAVPEEMSFENVTIGNRAMEMKDKVLFGDDSGKYGTDNGNESYESRTGKLYALVSANVGYNNSVSERDGEFYVASSKDDGRTKVMFHQEKLDVYTGLAQIRPYTFVGTFHRWNQKAERIIRIRSFEKDRTKKWTAVVIVGQDFIELDTDKSNDSKISLNPYGWDDPDNPTSYDPEEPLYSTDEAIEANCCFTENQKGKSLVTGTADNIYFRVGLKSTLSSQETAPRYGLIAFIHSGGTHLIYVRQGEEPDYLMRPYDPVTDENSGTVVLSRRPKAVKIQPYNITVKGGAKKVEVVQNGGIYTSYPSMGGYFFQGNSNVAYYPVGTASEVGWSNNSSTGDYSDARNVCPSGYRRPADGVNGNAGYIEGSEMRQSFWLYPQNGVATSDYGNMLRGYIADGYFDRKPIRIPNTQGRSNEGFNIYMSETVNGTTYRIPTMVGDETNIGYAGMLVYNPYNYASIFIPSSGSRSGQTRGGELIGTGGEFNLWSSTMNSNQMWYLATGYYSSKFVFDTYLSIASMEGFSVRCVKE</sequence>
<comment type="caution">
    <text evidence="1">The sequence shown here is derived from an EMBL/GenBank/DDBJ whole genome shotgun (WGS) entry which is preliminary data.</text>
</comment>
<accession>A0ABR6KJD8</accession>
<evidence type="ECO:0000313" key="1">
    <source>
        <dbReference type="EMBL" id="MBB4621458.1"/>
    </source>
</evidence>
<evidence type="ECO:0000313" key="2">
    <source>
        <dbReference type="Proteomes" id="UP000533637"/>
    </source>
</evidence>
<gene>
    <name evidence="1" type="ORF">GGQ57_001352</name>
</gene>
<proteinExistence type="predicted"/>
<dbReference type="EMBL" id="JACHOC010000002">
    <property type="protein sequence ID" value="MBB4621458.1"/>
    <property type="molecule type" value="Genomic_DNA"/>
</dbReference>
<dbReference type="Proteomes" id="UP000533637">
    <property type="component" value="Unassembled WGS sequence"/>
</dbReference>
<reference evidence="1 2" key="1">
    <citation type="submission" date="2020-08" db="EMBL/GenBank/DDBJ databases">
        <title>Genomic Encyclopedia of Type Strains, Phase IV (KMG-IV): sequencing the most valuable type-strain genomes for metagenomic binning, comparative biology and taxonomic classification.</title>
        <authorList>
            <person name="Goeker M."/>
        </authorList>
    </citation>
    <scope>NUCLEOTIDE SEQUENCE [LARGE SCALE GENOMIC DNA]</scope>
    <source>
        <strain evidence="1 2">DSM 102983</strain>
    </source>
</reference>
<dbReference type="RefSeq" id="WP_183669739.1">
    <property type="nucleotide sequence ID" value="NZ_BMPB01000002.1"/>
</dbReference>
<name>A0ABR6KJD8_9BACT</name>
<keyword evidence="2" id="KW-1185">Reference proteome</keyword>
<dbReference type="PROSITE" id="PS51257">
    <property type="entry name" value="PROKAR_LIPOPROTEIN"/>
    <property type="match status" value="1"/>
</dbReference>